<accession>A0A158QDL1</accession>
<evidence type="ECO:0000313" key="4">
    <source>
        <dbReference type="WBParaSite" id="HDID_0000323201-mRNA-1"/>
    </source>
</evidence>
<reference evidence="4" key="1">
    <citation type="submission" date="2016-04" db="UniProtKB">
        <authorList>
            <consortium name="WormBaseParasite"/>
        </authorList>
    </citation>
    <scope>IDENTIFICATION</scope>
</reference>
<dbReference type="Proteomes" id="UP000274504">
    <property type="component" value="Unassembled WGS sequence"/>
</dbReference>
<dbReference type="EMBL" id="UYSG01000935">
    <property type="protein sequence ID" value="VDL29164.1"/>
    <property type="molecule type" value="Genomic_DNA"/>
</dbReference>
<organism evidence="4">
    <name type="scientific">Hymenolepis diminuta</name>
    <name type="common">Rat tapeworm</name>
    <dbReference type="NCBI Taxonomy" id="6216"/>
    <lineage>
        <taxon>Eukaryota</taxon>
        <taxon>Metazoa</taxon>
        <taxon>Spiralia</taxon>
        <taxon>Lophotrochozoa</taxon>
        <taxon>Platyhelminthes</taxon>
        <taxon>Cestoda</taxon>
        <taxon>Eucestoda</taxon>
        <taxon>Cyclophyllidea</taxon>
        <taxon>Hymenolepididae</taxon>
        <taxon>Hymenolepis</taxon>
    </lineage>
</organism>
<protein>
    <submittedName>
        <fullName evidence="2 4">Uncharacterized protein</fullName>
    </submittedName>
</protein>
<name>A0A158QDL1_HYMDI</name>
<evidence type="ECO:0000313" key="2">
    <source>
        <dbReference type="EMBL" id="VDL29164.1"/>
    </source>
</evidence>
<proteinExistence type="predicted"/>
<reference evidence="2 3" key="2">
    <citation type="submission" date="2018-11" db="EMBL/GenBank/DDBJ databases">
        <authorList>
            <consortium name="Pathogen Informatics"/>
        </authorList>
    </citation>
    <scope>NUCLEOTIDE SEQUENCE [LARGE SCALE GENOMIC DNA]</scope>
</reference>
<gene>
    <name evidence="2" type="ORF">HDID_LOCUS3230</name>
</gene>
<sequence>MEFTVVIRLCLTILNLGSFLNIIFSDFQNKGLGLLDMTTILPINE</sequence>
<evidence type="ECO:0000256" key="1">
    <source>
        <dbReference type="SAM" id="Phobius"/>
    </source>
</evidence>
<keyword evidence="1" id="KW-1133">Transmembrane helix</keyword>
<keyword evidence="1" id="KW-0812">Transmembrane</keyword>
<keyword evidence="1" id="KW-0472">Membrane</keyword>
<evidence type="ECO:0000313" key="3">
    <source>
        <dbReference type="Proteomes" id="UP000274504"/>
    </source>
</evidence>
<dbReference type="AlphaFoldDB" id="A0A158QDL1"/>
<feature type="transmembrane region" description="Helical" evidence="1">
    <location>
        <begin position="6"/>
        <end position="24"/>
    </location>
</feature>
<dbReference type="WBParaSite" id="HDID_0000323201-mRNA-1">
    <property type="protein sequence ID" value="HDID_0000323201-mRNA-1"/>
    <property type="gene ID" value="HDID_0000323201"/>
</dbReference>